<evidence type="ECO:0000313" key="17">
    <source>
        <dbReference type="Proteomes" id="UP000694920"/>
    </source>
</evidence>
<feature type="domain" description="SANT" evidence="15">
    <location>
        <begin position="376"/>
        <end position="432"/>
    </location>
</feature>
<dbReference type="SUPFAM" id="SSF46689">
    <property type="entry name" value="Homeodomain-like"/>
    <property type="match status" value="2"/>
</dbReference>
<feature type="domain" description="J" evidence="13">
    <location>
        <begin position="41"/>
        <end position="105"/>
    </location>
</feature>
<dbReference type="AlphaFoldDB" id="A0AAJ7FHZ8"/>
<evidence type="ECO:0000256" key="12">
    <source>
        <dbReference type="SAM" id="SignalP"/>
    </source>
</evidence>
<evidence type="ECO:0000259" key="14">
    <source>
        <dbReference type="PROSITE" id="PS50090"/>
    </source>
</evidence>
<dbReference type="Gene3D" id="1.10.10.60">
    <property type="entry name" value="Homeodomain-like"/>
    <property type="match status" value="2"/>
</dbReference>
<gene>
    <name evidence="18" type="primary">LOC107266615</name>
</gene>
<accession>A0AAJ7FHZ8</accession>
<keyword evidence="5 12" id="KW-0732">Signal</keyword>
<dbReference type="GO" id="GO:0006325">
    <property type="term" value="P:chromatin organization"/>
    <property type="evidence" value="ECO:0007669"/>
    <property type="project" value="UniProtKB-KW"/>
</dbReference>
<dbReference type="Gene3D" id="1.10.287.110">
    <property type="entry name" value="DnaJ domain"/>
    <property type="match status" value="1"/>
</dbReference>
<dbReference type="InterPro" id="IPR001623">
    <property type="entry name" value="DnaJ_domain"/>
</dbReference>
<dbReference type="GO" id="GO:0005634">
    <property type="term" value="C:nucleus"/>
    <property type="evidence" value="ECO:0007669"/>
    <property type="project" value="UniProtKB-SubCell"/>
</dbReference>
<dbReference type="InterPro" id="IPR052606">
    <property type="entry name" value="DnaJ_domain_protein"/>
</dbReference>
<evidence type="ECO:0000256" key="11">
    <source>
        <dbReference type="SAM" id="Phobius"/>
    </source>
</evidence>
<keyword evidence="6" id="KW-0156">Chromatin regulator</keyword>
<dbReference type="InterPro" id="IPR017930">
    <property type="entry name" value="Myb_dom"/>
</dbReference>
<evidence type="ECO:0000256" key="3">
    <source>
        <dbReference type="ARBA" id="ARBA00014469"/>
    </source>
</evidence>
<dbReference type="GO" id="GO:0012505">
    <property type="term" value="C:endomembrane system"/>
    <property type="evidence" value="ECO:0007669"/>
    <property type="project" value="UniProtKB-SubCell"/>
</dbReference>
<feature type="domain" description="Myb-like" evidence="14">
    <location>
        <begin position="379"/>
        <end position="428"/>
    </location>
</feature>
<dbReference type="GO" id="GO:0005829">
    <property type="term" value="C:cytosol"/>
    <property type="evidence" value="ECO:0007669"/>
    <property type="project" value="UniProtKB-SubCell"/>
</dbReference>
<dbReference type="KEGG" id="ccin:107266615"/>
<feature type="chain" id="PRO_5042502300" description="DnaJ homolog subfamily C member 2" evidence="12">
    <location>
        <begin position="24"/>
        <end position="438"/>
    </location>
</feature>
<feature type="transmembrane region" description="Helical" evidence="11">
    <location>
        <begin position="132"/>
        <end position="151"/>
    </location>
</feature>
<dbReference type="PROSITE" id="PS50076">
    <property type="entry name" value="DNAJ_2"/>
    <property type="match status" value="1"/>
</dbReference>
<dbReference type="SMART" id="SM00271">
    <property type="entry name" value="DnaJ"/>
    <property type="match status" value="1"/>
</dbReference>
<dbReference type="PRINTS" id="PR00625">
    <property type="entry name" value="JDOMAIN"/>
</dbReference>
<evidence type="ECO:0000256" key="9">
    <source>
        <dbReference type="ARBA" id="ARBA00037847"/>
    </source>
</evidence>
<dbReference type="CDD" id="cd00167">
    <property type="entry name" value="SANT"/>
    <property type="match status" value="2"/>
</dbReference>
<organism evidence="17 18">
    <name type="scientific">Cephus cinctus</name>
    <name type="common">Wheat stem sawfly</name>
    <dbReference type="NCBI Taxonomy" id="211228"/>
    <lineage>
        <taxon>Eukaryota</taxon>
        <taxon>Metazoa</taxon>
        <taxon>Ecdysozoa</taxon>
        <taxon>Arthropoda</taxon>
        <taxon>Hexapoda</taxon>
        <taxon>Insecta</taxon>
        <taxon>Pterygota</taxon>
        <taxon>Neoptera</taxon>
        <taxon>Endopterygota</taxon>
        <taxon>Hymenoptera</taxon>
        <taxon>Cephoidea</taxon>
        <taxon>Cephidae</taxon>
        <taxon>Cephus</taxon>
    </lineage>
</organism>
<keyword evidence="4 11" id="KW-0812">Transmembrane</keyword>
<dbReference type="GeneID" id="107266615"/>
<dbReference type="Pfam" id="PF00226">
    <property type="entry name" value="DnaJ"/>
    <property type="match status" value="1"/>
</dbReference>
<feature type="signal peptide" evidence="12">
    <location>
        <begin position="1"/>
        <end position="23"/>
    </location>
</feature>
<dbReference type="InterPro" id="IPR018253">
    <property type="entry name" value="DnaJ_domain_CS"/>
</dbReference>
<dbReference type="RefSeq" id="XP_015592754.1">
    <property type="nucleotide sequence ID" value="XM_015737268.2"/>
</dbReference>
<dbReference type="PANTHER" id="PTHR44653">
    <property type="entry name" value="DNAJ HOMOLOG SUBFAMILY C MEMBER 1"/>
    <property type="match status" value="1"/>
</dbReference>
<evidence type="ECO:0000256" key="8">
    <source>
        <dbReference type="ARBA" id="ARBA00023136"/>
    </source>
</evidence>
<protein>
    <recommendedName>
        <fullName evidence="3">DnaJ homolog subfamily C member 2</fullName>
    </recommendedName>
</protein>
<evidence type="ECO:0000259" key="15">
    <source>
        <dbReference type="PROSITE" id="PS51293"/>
    </source>
</evidence>
<keyword evidence="17" id="KW-1185">Reference proteome</keyword>
<dbReference type="CDD" id="cd06257">
    <property type="entry name" value="DnaJ"/>
    <property type="match status" value="1"/>
</dbReference>
<dbReference type="InterPro" id="IPR036869">
    <property type="entry name" value="J_dom_sf"/>
</dbReference>
<evidence type="ECO:0000256" key="2">
    <source>
        <dbReference type="ARBA" id="ARBA00004514"/>
    </source>
</evidence>
<dbReference type="Proteomes" id="UP000694920">
    <property type="component" value="Unplaced"/>
</dbReference>
<dbReference type="InterPro" id="IPR001005">
    <property type="entry name" value="SANT/Myb"/>
</dbReference>
<dbReference type="InterPro" id="IPR009057">
    <property type="entry name" value="Homeodomain-like_sf"/>
</dbReference>
<name>A0AAJ7FHZ8_CEPCN</name>
<evidence type="ECO:0000313" key="18">
    <source>
        <dbReference type="RefSeq" id="XP_015592754.1"/>
    </source>
</evidence>
<dbReference type="SMART" id="SM00717">
    <property type="entry name" value="SANT"/>
    <property type="match status" value="2"/>
</dbReference>
<dbReference type="PROSITE" id="PS51294">
    <property type="entry name" value="HTH_MYB"/>
    <property type="match status" value="1"/>
</dbReference>
<dbReference type="Pfam" id="PF23082">
    <property type="entry name" value="Myb_DNA-binding_2"/>
    <property type="match status" value="2"/>
</dbReference>
<dbReference type="InterPro" id="IPR017884">
    <property type="entry name" value="SANT_dom"/>
</dbReference>
<feature type="domain" description="Myb-like" evidence="14">
    <location>
        <begin position="292"/>
        <end position="333"/>
    </location>
</feature>
<dbReference type="PROSITE" id="PS00636">
    <property type="entry name" value="DNAJ_1"/>
    <property type="match status" value="1"/>
</dbReference>
<feature type="domain" description="HTH myb-type" evidence="16">
    <location>
        <begin position="292"/>
        <end position="349"/>
    </location>
</feature>
<evidence type="ECO:0000256" key="6">
    <source>
        <dbReference type="ARBA" id="ARBA00022853"/>
    </source>
</evidence>
<evidence type="ECO:0000256" key="10">
    <source>
        <dbReference type="SAM" id="MobiDB-lite"/>
    </source>
</evidence>
<feature type="region of interest" description="Disordered" evidence="10">
    <location>
        <begin position="237"/>
        <end position="281"/>
    </location>
</feature>
<evidence type="ECO:0000256" key="7">
    <source>
        <dbReference type="ARBA" id="ARBA00022989"/>
    </source>
</evidence>
<dbReference type="PANTHER" id="PTHR44653:SF2">
    <property type="entry name" value="DNAJ HOMOLOG SUBFAMILY C MEMBER 1"/>
    <property type="match status" value="1"/>
</dbReference>
<evidence type="ECO:0000256" key="4">
    <source>
        <dbReference type="ARBA" id="ARBA00022692"/>
    </source>
</evidence>
<dbReference type="PROSITE" id="PS51293">
    <property type="entry name" value="SANT"/>
    <property type="match status" value="1"/>
</dbReference>
<keyword evidence="8 11" id="KW-0472">Membrane</keyword>
<evidence type="ECO:0000259" key="16">
    <source>
        <dbReference type="PROSITE" id="PS51294"/>
    </source>
</evidence>
<evidence type="ECO:0000256" key="1">
    <source>
        <dbReference type="ARBA" id="ARBA00004123"/>
    </source>
</evidence>
<evidence type="ECO:0000256" key="5">
    <source>
        <dbReference type="ARBA" id="ARBA00022729"/>
    </source>
</evidence>
<keyword evidence="7 11" id="KW-1133">Transmembrane helix</keyword>
<reference evidence="18" key="1">
    <citation type="submission" date="2025-08" db="UniProtKB">
        <authorList>
            <consortium name="RefSeq"/>
        </authorList>
    </citation>
    <scope>IDENTIFICATION</scope>
</reference>
<dbReference type="SUPFAM" id="SSF46565">
    <property type="entry name" value="Chaperone J-domain"/>
    <property type="match status" value="1"/>
</dbReference>
<comment type="subcellular location">
    <subcellularLocation>
        <location evidence="2">Cytoplasm</location>
        <location evidence="2">Cytosol</location>
    </subcellularLocation>
    <subcellularLocation>
        <location evidence="9">Endomembrane system</location>
        <topology evidence="9">Single-pass membrane protein</topology>
    </subcellularLocation>
    <subcellularLocation>
        <location evidence="1">Nucleus</location>
    </subcellularLocation>
</comment>
<proteinExistence type="predicted"/>
<sequence length="438" mass="50253">MDKMRLVFFTIFIICHFLGMTLAWDNDELEVFDVVEEVNQNFYELLGVPQAANASDIKKAFRRLSLQLHPDKNSAADAEIQFRNLVAVYDILKDPGKRERYDNVLVNGLPNWRSAVYYYRHVRKMGLLEMSIILFIVITIGQYIVSWAAYFEKRYTYEQVLGSKLQRMQKKNRKGKMDVPDLAEILERIPTPSVSDTLPFQLPRWTFSAIVGVPSAIRAISEMLEERKRQKKLLEEEAARAQENTEPEVEPVSRGPRRRRGAGFTPQERSGTGDVSSKREQVPLMNDVVSQKPRISGGLWTDDDIAELIKLVKKYPGGTSDRWEKIADAMNRTVAEVTHMAKKVKDEGLKPGQSTETEVALEEQPKKVKTRAEVVDTVSDWSQEQQRALEAALTKNPKGMSLDRWERIASCVEGKTKEECQARYRQLVELVKKKQQTE</sequence>
<evidence type="ECO:0000259" key="13">
    <source>
        <dbReference type="PROSITE" id="PS50076"/>
    </source>
</evidence>
<dbReference type="PROSITE" id="PS50090">
    <property type="entry name" value="MYB_LIKE"/>
    <property type="match status" value="2"/>
</dbReference>